<name>A0A1Y6BV62_9BACT</name>
<gene>
    <name evidence="2" type="ORF">SAMN06296036_10960</name>
</gene>
<evidence type="ECO:0008006" key="4">
    <source>
        <dbReference type="Google" id="ProtNLM"/>
    </source>
</evidence>
<keyword evidence="1" id="KW-0472">Membrane</keyword>
<dbReference type="STRING" id="1513793.SAMN06296036_10960"/>
<proteinExistence type="predicted"/>
<dbReference type="RefSeq" id="WP_132319414.1">
    <property type="nucleotide sequence ID" value="NZ_FWZT01000009.1"/>
</dbReference>
<dbReference type="OrthoDB" id="6072362at2"/>
<keyword evidence="3" id="KW-1185">Reference proteome</keyword>
<accession>A0A1Y6BV62</accession>
<evidence type="ECO:0000313" key="2">
    <source>
        <dbReference type="EMBL" id="SMF28903.1"/>
    </source>
</evidence>
<evidence type="ECO:0000256" key="1">
    <source>
        <dbReference type="SAM" id="Phobius"/>
    </source>
</evidence>
<feature type="transmembrane region" description="Helical" evidence="1">
    <location>
        <begin position="55"/>
        <end position="76"/>
    </location>
</feature>
<dbReference type="Proteomes" id="UP000192907">
    <property type="component" value="Unassembled WGS sequence"/>
</dbReference>
<sequence length="524" mass="54685">MKFKNRKEEAMARFAAKEAERANEAAWKQQLQIMKEMKTPLLHPDHKLPSTRRELVGAGLMTGLSYAVVPGILSAITQKAYGIDAEKCKADANAGDAAAAPAGYLHIELSGGASLAGNMVFGKQSAGAPIEYLADYSTLGFGNDIKPGTVEPNTTFGAPFHPESRILQGMLSVMSAEAAAKTRAAGGAGTSGDDSRNNPLNPIQLAVKTRSNGALTTMAIQADGRNSGGRTAPLDLGDDPSIAKAIVSDEASLANLVDPGLIAERLSVDAAVKISEAAGKLSESKLARFNAQDLPTQVQELVACGYLGSKDLLTEFTADRLAPSSDAMITGAPYGALTLNQINADENQQRSIIMSKLLTDNLASGGTIEMGGYDYHGRGRQAQNDRDQEVGVVIGLALETAHRKGQPLFIAITSDGSTAAQQGGTGHVAHRADSGARGSCLMFAIGAAAAPDMIQNQIGKFNDQGAVDTSYLVTSNSPNLQALMIAYNYAAFSGNMAAFDTQVASAGGTNPFNEKEYLAFAPKA</sequence>
<keyword evidence="1" id="KW-0812">Transmembrane</keyword>
<dbReference type="AlphaFoldDB" id="A0A1Y6BV62"/>
<protein>
    <recommendedName>
        <fullName evidence="4">General secretion pathway protein GspF</fullName>
    </recommendedName>
</protein>
<organism evidence="2 3">
    <name type="scientific">Pseudobacteriovorax antillogorgiicola</name>
    <dbReference type="NCBI Taxonomy" id="1513793"/>
    <lineage>
        <taxon>Bacteria</taxon>
        <taxon>Pseudomonadati</taxon>
        <taxon>Bdellovibrionota</taxon>
        <taxon>Oligoflexia</taxon>
        <taxon>Oligoflexales</taxon>
        <taxon>Pseudobacteriovoracaceae</taxon>
        <taxon>Pseudobacteriovorax</taxon>
    </lineage>
</organism>
<dbReference type="EMBL" id="FWZT01000009">
    <property type="protein sequence ID" value="SMF28903.1"/>
    <property type="molecule type" value="Genomic_DNA"/>
</dbReference>
<evidence type="ECO:0000313" key="3">
    <source>
        <dbReference type="Proteomes" id="UP000192907"/>
    </source>
</evidence>
<keyword evidence="1" id="KW-1133">Transmembrane helix</keyword>
<reference evidence="3" key="1">
    <citation type="submission" date="2017-04" db="EMBL/GenBank/DDBJ databases">
        <authorList>
            <person name="Varghese N."/>
            <person name="Submissions S."/>
        </authorList>
    </citation>
    <scope>NUCLEOTIDE SEQUENCE [LARGE SCALE GENOMIC DNA]</scope>
    <source>
        <strain evidence="3">RKEM611</strain>
    </source>
</reference>